<evidence type="ECO:0000256" key="10">
    <source>
        <dbReference type="SAM" id="SignalP"/>
    </source>
</evidence>
<keyword evidence="3" id="KW-0245">EGF-like domain</keyword>
<dbReference type="PROSITE" id="PS50234">
    <property type="entry name" value="VWFA"/>
    <property type="match status" value="2"/>
</dbReference>
<dbReference type="SMART" id="SM00179">
    <property type="entry name" value="EGF_CA"/>
    <property type="match status" value="4"/>
</dbReference>
<dbReference type="PRINTS" id="PR00453">
    <property type="entry name" value="VWFADOMAIN"/>
</dbReference>
<dbReference type="InterPro" id="IPR050525">
    <property type="entry name" value="ECM_Assembly_Org"/>
</dbReference>
<feature type="domain" description="VWFA" evidence="11">
    <location>
        <begin position="388"/>
        <end position="563"/>
    </location>
</feature>
<dbReference type="FunFam" id="3.40.50.410:FF:000004">
    <property type="entry name" value="collagen alpha-6(VI) chain"/>
    <property type="match status" value="2"/>
</dbReference>
<feature type="signal peptide" evidence="10">
    <location>
        <begin position="1"/>
        <end position="23"/>
    </location>
</feature>
<dbReference type="Gene3D" id="2.10.25.10">
    <property type="entry name" value="Laminin"/>
    <property type="match status" value="4"/>
</dbReference>
<organism evidence="12 13">
    <name type="scientific">Canis lupus familiaris</name>
    <name type="common">Dog</name>
    <name type="synonym">Canis familiaris</name>
    <dbReference type="NCBI Taxonomy" id="9615"/>
    <lineage>
        <taxon>Eukaryota</taxon>
        <taxon>Metazoa</taxon>
        <taxon>Chordata</taxon>
        <taxon>Craniata</taxon>
        <taxon>Vertebrata</taxon>
        <taxon>Euteleostomi</taxon>
        <taxon>Mammalia</taxon>
        <taxon>Eutheria</taxon>
        <taxon>Laurasiatheria</taxon>
        <taxon>Carnivora</taxon>
        <taxon>Caniformia</taxon>
        <taxon>Canidae</taxon>
        <taxon>Canis</taxon>
    </lineage>
</organism>
<keyword evidence="4 10" id="KW-0732">Signal</keyword>
<evidence type="ECO:0000256" key="4">
    <source>
        <dbReference type="ARBA" id="ARBA00022729"/>
    </source>
</evidence>
<dbReference type="PANTHER" id="PTHR24020:SF14">
    <property type="entry name" value="MATRILIN-4"/>
    <property type="match status" value="1"/>
</dbReference>
<evidence type="ECO:0000256" key="6">
    <source>
        <dbReference type="ARBA" id="ARBA00023054"/>
    </source>
</evidence>
<dbReference type="PROSITE" id="PS01186">
    <property type="entry name" value="EGF_2"/>
    <property type="match status" value="1"/>
</dbReference>
<keyword evidence="13" id="KW-1185">Reference proteome</keyword>
<evidence type="ECO:0000313" key="13">
    <source>
        <dbReference type="Proteomes" id="UP000805418"/>
    </source>
</evidence>
<dbReference type="InterPro" id="IPR000742">
    <property type="entry name" value="EGF"/>
</dbReference>
<evidence type="ECO:0000256" key="2">
    <source>
        <dbReference type="ARBA" id="ARBA00022525"/>
    </source>
</evidence>
<dbReference type="Ensembl" id="ENSCAFT00845025855.1">
    <property type="protein sequence ID" value="ENSCAFP00845020372.1"/>
    <property type="gene ID" value="ENSCAFG00845014439.1"/>
</dbReference>
<dbReference type="FunCoup" id="A0A8I3S0V9">
    <property type="interactions" value="28"/>
</dbReference>
<dbReference type="CDD" id="cd00054">
    <property type="entry name" value="EGF_CA"/>
    <property type="match status" value="1"/>
</dbReference>
<evidence type="ECO:0000256" key="3">
    <source>
        <dbReference type="ARBA" id="ARBA00022536"/>
    </source>
</evidence>
<dbReference type="SUPFAM" id="SSF57184">
    <property type="entry name" value="Growth factor receptor domain"/>
    <property type="match status" value="1"/>
</dbReference>
<dbReference type="Proteomes" id="UP000805418">
    <property type="component" value="Chromosome 24"/>
</dbReference>
<comment type="subcellular location">
    <subcellularLocation>
        <location evidence="1">Secreted</location>
    </subcellularLocation>
</comment>
<dbReference type="InterPro" id="IPR036465">
    <property type="entry name" value="vWFA_dom_sf"/>
</dbReference>
<dbReference type="FunFam" id="2.10.25.10:FF:000227">
    <property type="entry name" value="Matrilin 4"/>
    <property type="match status" value="1"/>
</dbReference>
<keyword evidence="2" id="KW-0964">Secreted</keyword>
<accession>A0A8I3S0V9</accession>
<keyword evidence="8" id="KW-0325">Glycoprotein</keyword>
<keyword evidence="7" id="KW-1015">Disulfide bond</keyword>
<evidence type="ECO:0000313" key="12">
    <source>
        <dbReference type="Ensembl" id="ENSCAFP00845020372.1"/>
    </source>
</evidence>
<dbReference type="InterPro" id="IPR002035">
    <property type="entry name" value="VWF_A"/>
</dbReference>
<name>A0A8I3S0V9_CANLF</name>
<evidence type="ECO:0000256" key="8">
    <source>
        <dbReference type="ARBA" id="ARBA00023180"/>
    </source>
</evidence>
<dbReference type="OrthoDB" id="6022609at2759"/>
<dbReference type="PANTHER" id="PTHR24020">
    <property type="entry name" value="COLLAGEN ALPHA"/>
    <property type="match status" value="1"/>
</dbReference>
<feature type="chain" id="PRO_5035327043" evidence="10">
    <location>
        <begin position="24"/>
        <end position="888"/>
    </location>
</feature>
<dbReference type="AlphaFoldDB" id="A0A8I3S0V9"/>
<reference evidence="12" key="1">
    <citation type="submission" date="2020-03" db="EMBL/GenBank/DDBJ databases">
        <title>Long-read based genome assembly of a Labrador retriever dog.</title>
        <authorList>
            <person name="Eory L."/>
            <person name="Zhang W."/>
            <person name="Schoenebeck J."/>
        </authorList>
    </citation>
    <scope>NUCLEOTIDE SEQUENCE [LARGE SCALE GENOMIC DNA]</scope>
    <source>
        <strain evidence="12">Labrador retriever</strain>
    </source>
</reference>
<dbReference type="Reactome" id="R-CFA-3000178">
    <property type="pathway name" value="ECM proteoglycans"/>
</dbReference>
<feature type="region of interest" description="Disordered" evidence="9">
    <location>
        <begin position="569"/>
        <end position="661"/>
    </location>
</feature>
<dbReference type="FunFam" id="2.10.25.10:FF:000041">
    <property type="entry name" value="matrilin-2 isoform X1"/>
    <property type="match status" value="2"/>
</dbReference>
<proteinExistence type="predicted"/>
<dbReference type="Pfam" id="PF14670">
    <property type="entry name" value="FXa_inhibition"/>
    <property type="match status" value="2"/>
</dbReference>
<feature type="region of interest" description="Disordered" evidence="9">
    <location>
        <begin position="842"/>
        <end position="870"/>
    </location>
</feature>
<feature type="domain" description="VWFA" evidence="11">
    <location>
        <begin position="36"/>
        <end position="211"/>
    </location>
</feature>
<dbReference type="GO" id="GO:0005576">
    <property type="term" value="C:extracellular region"/>
    <property type="evidence" value="ECO:0007669"/>
    <property type="project" value="UniProtKB-SubCell"/>
</dbReference>
<gene>
    <name evidence="12" type="primary">MATN4</name>
</gene>
<evidence type="ECO:0000259" key="11">
    <source>
        <dbReference type="PROSITE" id="PS50234"/>
    </source>
</evidence>
<dbReference type="SMART" id="SM00327">
    <property type="entry name" value="VWA"/>
    <property type="match status" value="2"/>
</dbReference>
<dbReference type="Gene3D" id="3.40.50.410">
    <property type="entry name" value="von Willebrand factor, type A domain"/>
    <property type="match status" value="2"/>
</dbReference>
<evidence type="ECO:0000256" key="5">
    <source>
        <dbReference type="ARBA" id="ARBA00022737"/>
    </source>
</evidence>
<keyword evidence="6" id="KW-0175">Coiled coil</keyword>
<dbReference type="CDD" id="cd01475">
    <property type="entry name" value="vWA_Matrilin"/>
    <property type="match status" value="1"/>
</dbReference>
<dbReference type="SUPFAM" id="SSF53300">
    <property type="entry name" value="vWA-like"/>
    <property type="match status" value="2"/>
</dbReference>
<protein>
    <submittedName>
        <fullName evidence="12">Matrilin 4</fullName>
    </submittedName>
</protein>
<sequence>MRGLLCWPLPVLLFLLQPWETLSQFAGPRCRTGPLDLVFVIDSSRSVRPFEFETMRQFLVGLLRGLDVGPNATRVGVIQYSSQVQSVFPLGAFSRREDMERAIRALVPLAQGTMTGLAIQYAMNVAFSVAEGARPPEARVPRIAVIVTDGRPQDRVAEVAAQARARGIEIYAVGVQRADVGSLRAMASPPLDEHVFLVESFNLIQEFGQQFRGRLCGKDLCAEGRHGCQHQCVSTPGTFRCACNPGYQLAEDNKSCLAIDLCTGGTHGCEHHCISSPGSYFCRCRAGFVLQQDQRSCRAIDHCGFGNHSCQHECVSTFGGPRCRCREGHDLLPDGRSCQARDLCNGVDHGCEFQCVSEGLSYRCLCPEGQQLQADGKSCNRCREGHVDLVLLVDGSKSVRPQNFELVKRFVNQIVDFLDVSPEGTRVGLVQFSSRVRTEFPLGRYGTAAEVKQAVLAVEYMERGTMTGLALRHMVEHSFSEAQGARPRALNVPRVGLVFTDGRSQDDISVWARRAKEEGIVMYAVGVGKAVEEELRQIASEPAELHVSYSPDFGTMTHLLENLRGSICPGGHRRGYRASEPVRMRKPRGVPGPHAGGAREADPEPDGAPGGSGEPAGHPEVRAAGGREPGRGAAPRTVPCVRRRGARAAQPRGPGALGCRGGGAGGLPALRSSWPRLDEKPIAGDGGAREVRTPSLRAALGSLLDFLFVFFFLKKKFFFLVSTGSVCGSCCAARGRGGQTPRAPTAPGGVSSEKGALCGGRAGGQGARCCFPRLFIQPRTDGSLCGLREGRGLSANPRGLSKSAPLHPPADRCVSLGLYLPPVLRRKKRRCEPGLVARASTQAVTHSLHPFPLKNKKKKKPKNPNQPSIRQEHKACYFPSACKKLRLK</sequence>
<evidence type="ECO:0000256" key="1">
    <source>
        <dbReference type="ARBA" id="ARBA00004613"/>
    </source>
</evidence>
<dbReference type="InterPro" id="IPR001881">
    <property type="entry name" value="EGF-like_Ca-bd_dom"/>
</dbReference>
<dbReference type="GeneTree" id="ENSGT00940000157086"/>
<keyword evidence="5" id="KW-0677">Repeat</keyword>
<evidence type="ECO:0000256" key="7">
    <source>
        <dbReference type="ARBA" id="ARBA00023157"/>
    </source>
</evidence>
<dbReference type="Pfam" id="PF00092">
    <property type="entry name" value="VWA"/>
    <property type="match status" value="2"/>
</dbReference>
<evidence type="ECO:0000256" key="9">
    <source>
        <dbReference type="SAM" id="MobiDB-lite"/>
    </source>
</evidence>
<feature type="compositionally biased region" description="Low complexity" evidence="9">
    <location>
        <begin position="622"/>
        <end position="636"/>
    </location>
</feature>
<reference evidence="12" key="3">
    <citation type="submission" date="2025-09" db="UniProtKB">
        <authorList>
            <consortium name="Ensembl"/>
        </authorList>
    </citation>
    <scope>IDENTIFICATION</scope>
    <source>
        <strain evidence="12">Boxer</strain>
    </source>
</reference>
<reference evidence="12" key="2">
    <citation type="submission" date="2025-08" db="UniProtKB">
        <authorList>
            <consortium name="Ensembl"/>
        </authorList>
    </citation>
    <scope>IDENTIFICATION</scope>
    <source>
        <strain evidence="12">Boxer</strain>
    </source>
</reference>
<dbReference type="SMART" id="SM00181">
    <property type="entry name" value="EGF"/>
    <property type="match status" value="4"/>
</dbReference>
<dbReference type="GO" id="GO:0005509">
    <property type="term" value="F:calcium ion binding"/>
    <property type="evidence" value="ECO:0007669"/>
    <property type="project" value="InterPro"/>
</dbReference>
<dbReference type="InterPro" id="IPR009030">
    <property type="entry name" value="Growth_fac_rcpt_cys_sf"/>
</dbReference>
<dbReference type="FunFam" id="2.10.25.10:FF:000386">
    <property type="entry name" value="matrilin-4 isoform X1"/>
    <property type="match status" value="1"/>
</dbReference>